<dbReference type="Gene3D" id="3.10.20.310">
    <property type="entry name" value="membrane protein fhac"/>
    <property type="match status" value="3"/>
</dbReference>
<reference evidence="15 16" key="1">
    <citation type="submission" date="2019-02" db="EMBL/GenBank/DDBJ databases">
        <authorList>
            <person name="Manzano-Marin A."/>
            <person name="Manzano-Marin A."/>
        </authorList>
    </citation>
    <scope>NUCLEOTIDE SEQUENCE [LARGE SCALE GENOMIC DNA]</scope>
    <source>
        <strain evidence="15 16">ErCipiceae</strain>
    </source>
</reference>
<organism evidence="15 16">
    <name type="scientific">Candidatus Erwinia haradaeae</name>
    <dbReference type="NCBI Taxonomy" id="1922217"/>
    <lineage>
        <taxon>Bacteria</taxon>
        <taxon>Pseudomonadati</taxon>
        <taxon>Pseudomonadota</taxon>
        <taxon>Gammaproteobacteria</taxon>
        <taxon>Enterobacterales</taxon>
        <taxon>Erwiniaceae</taxon>
        <taxon>Erwinia</taxon>
    </lineage>
</organism>
<dbReference type="FunFam" id="3.10.20.310:FF:000008">
    <property type="entry name" value="Outer membrane protein, OMP85 family"/>
    <property type="match status" value="1"/>
</dbReference>
<feature type="domain" description="Bacterial surface antigen (D15)" evidence="12">
    <location>
        <begin position="384"/>
        <end position="576"/>
    </location>
</feature>
<comment type="similarity">
    <text evidence="2">Belongs to the TamA family.</text>
</comment>
<evidence type="ECO:0000259" key="14">
    <source>
        <dbReference type="Pfam" id="PF17243"/>
    </source>
</evidence>
<evidence type="ECO:0000256" key="7">
    <source>
        <dbReference type="ARBA" id="ARBA00023136"/>
    </source>
</evidence>
<dbReference type="InterPro" id="IPR000184">
    <property type="entry name" value="Bac_surfAg_D15"/>
</dbReference>
<evidence type="ECO:0000259" key="13">
    <source>
        <dbReference type="Pfam" id="PF07244"/>
    </source>
</evidence>
<gene>
    <name evidence="15" type="primary">tamA</name>
    <name evidence="15" type="ORF">ERCIPICE3303_226</name>
</gene>
<dbReference type="EMBL" id="LR217737">
    <property type="protein sequence ID" value="VFP87752.1"/>
    <property type="molecule type" value="Genomic_DNA"/>
</dbReference>
<dbReference type="OrthoDB" id="9803054at2"/>
<dbReference type="RefSeq" id="WP_157990910.1">
    <property type="nucleotide sequence ID" value="NZ_LR217737.1"/>
</dbReference>
<evidence type="ECO:0000313" key="16">
    <source>
        <dbReference type="Proteomes" id="UP000294289"/>
    </source>
</evidence>
<keyword evidence="7" id="KW-0472">Membrane</keyword>
<keyword evidence="4" id="KW-1134">Transmembrane beta strand</keyword>
<dbReference type="Proteomes" id="UP000294289">
    <property type="component" value="Chromosome"/>
</dbReference>
<feature type="domain" description="TamA POTRA" evidence="14">
    <location>
        <begin position="28"/>
        <end position="102"/>
    </location>
</feature>
<accession>A0A803FT88</accession>
<dbReference type="PANTHER" id="PTHR12815:SF47">
    <property type="entry name" value="TRANSLOCATION AND ASSEMBLY MODULE SUBUNIT TAMA"/>
    <property type="match status" value="1"/>
</dbReference>
<sequence length="581" mass="67544">MPQIYIYYLSFLLISIHTTPVQAATIDVHVLGLSGDLKKNVEAHLSVIKNQKLTINNRFYSRIQKIVTKATKVFGYYEPKIQINLYKSKKNRKEPLLVITVTLGEPVIITDIRVKIQGDAQKDHDYRNLIADRQPKLGAILNHWQYENFKKSLNNLALEKGYFNANYYKNQLKVSVQKHQAFWDIDYNSGPRYHFGKITFTGSQLRKEYLYNLRPFKEGSYYTSNQMVELTRRLSETGWFNSVIVIPEFNTSNLGAFLQLHGMLRECTESTFTTGIGSSRKIGIHISTIWKKNLINDRGHSFKAISNISSPEYELIFTYKIPILENPLDKYYLFQGSLQRMSWNNTKTDASILTISRYWKNPSGWKKAINLRWRLEHFTQDEITNRTMFIYPGISIDRTRSYGGLMPTHGYSQHYSIDFSDVSWGSYIDFIVFKIENSWISTLKEKNRFIVHTDLGWIQTHHFEKIPPDMRFFAGGKHSIRGYKYKGLSPRDHNGKVIGASKIIIGSLEHQYNLHGRWWIADFIDIGEVIQDIKQKNIKISIGFGIRWKSPLGPIKLDIARPVNDKRSHSIQLYIGFGPEL</sequence>
<dbReference type="Pfam" id="PF17243">
    <property type="entry name" value="POTRA_TamA_1"/>
    <property type="match status" value="1"/>
</dbReference>
<evidence type="ECO:0000256" key="4">
    <source>
        <dbReference type="ARBA" id="ARBA00022452"/>
    </source>
</evidence>
<dbReference type="Pfam" id="PF07244">
    <property type="entry name" value="POTRA"/>
    <property type="match status" value="1"/>
</dbReference>
<feature type="chain" id="PRO_5031268804" description="Translocation and assembly module subunit TamA" evidence="11">
    <location>
        <begin position="24"/>
        <end position="581"/>
    </location>
</feature>
<dbReference type="InterPro" id="IPR035243">
    <property type="entry name" value="TamA_POTRA_Dom_1"/>
</dbReference>
<evidence type="ECO:0000256" key="9">
    <source>
        <dbReference type="ARBA" id="ARBA00033063"/>
    </source>
</evidence>
<keyword evidence="5" id="KW-0812">Transmembrane</keyword>
<evidence type="ECO:0000256" key="6">
    <source>
        <dbReference type="ARBA" id="ARBA00022729"/>
    </source>
</evidence>
<dbReference type="AlphaFoldDB" id="A0A803FT88"/>
<keyword evidence="8" id="KW-0998">Cell outer membrane</keyword>
<evidence type="ECO:0000256" key="11">
    <source>
        <dbReference type="SAM" id="SignalP"/>
    </source>
</evidence>
<dbReference type="GO" id="GO:0009306">
    <property type="term" value="P:protein secretion"/>
    <property type="evidence" value="ECO:0007669"/>
    <property type="project" value="TreeGrafter"/>
</dbReference>
<comment type="subcellular location">
    <subcellularLocation>
        <location evidence="1">Cell outer membrane</location>
    </subcellularLocation>
</comment>
<dbReference type="InterPro" id="IPR010827">
    <property type="entry name" value="BamA/TamA_POTRA"/>
</dbReference>
<dbReference type="Pfam" id="PF01103">
    <property type="entry name" value="Omp85"/>
    <property type="match status" value="1"/>
</dbReference>
<evidence type="ECO:0000256" key="5">
    <source>
        <dbReference type="ARBA" id="ARBA00022692"/>
    </source>
</evidence>
<dbReference type="GO" id="GO:0009279">
    <property type="term" value="C:cell outer membrane"/>
    <property type="evidence" value="ECO:0007669"/>
    <property type="project" value="UniProtKB-SubCell"/>
</dbReference>
<evidence type="ECO:0000259" key="12">
    <source>
        <dbReference type="Pfam" id="PF01103"/>
    </source>
</evidence>
<proteinExistence type="inferred from homology"/>
<evidence type="ECO:0000256" key="8">
    <source>
        <dbReference type="ARBA" id="ARBA00023237"/>
    </source>
</evidence>
<dbReference type="InterPro" id="IPR039910">
    <property type="entry name" value="D15-like"/>
</dbReference>
<feature type="domain" description="POTRA" evidence="13">
    <location>
        <begin position="193"/>
        <end position="247"/>
    </location>
</feature>
<dbReference type="Gene3D" id="2.40.160.50">
    <property type="entry name" value="membrane protein fhac: a member of the omp85/tpsb transporter family"/>
    <property type="match status" value="1"/>
</dbReference>
<feature type="signal peptide" evidence="11">
    <location>
        <begin position="1"/>
        <end position="23"/>
    </location>
</feature>
<evidence type="ECO:0000256" key="2">
    <source>
        <dbReference type="ARBA" id="ARBA00010248"/>
    </source>
</evidence>
<keyword evidence="6 11" id="KW-0732">Signal</keyword>
<dbReference type="GO" id="GO:0097347">
    <property type="term" value="C:TAM protein secretion complex"/>
    <property type="evidence" value="ECO:0007669"/>
    <property type="project" value="TreeGrafter"/>
</dbReference>
<evidence type="ECO:0000256" key="10">
    <source>
        <dbReference type="ARBA" id="ARBA00093548"/>
    </source>
</evidence>
<dbReference type="PANTHER" id="PTHR12815">
    <property type="entry name" value="SORTING AND ASSEMBLY MACHINERY SAMM50 PROTEIN FAMILY MEMBER"/>
    <property type="match status" value="1"/>
</dbReference>
<protein>
    <recommendedName>
        <fullName evidence="3">Translocation and assembly module subunit TamA</fullName>
    </recommendedName>
    <alternativeName>
        <fullName evidence="9">Autotransporter assembly factor TamA</fullName>
    </alternativeName>
</protein>
<comment type="subunit">
    <text evidence="10">Interacts with TamB to form the translocation and assembly module (TAM).</text>
</comment>
<name>A0A803FT88_9GAMM</name>
<evidence type="ECO:0000313" key="15">
    <source>
        <dbReference type="EMBL" id="VFP87752.1"/>
    </source>
</evidence>
<evidence type="ECO:0000256" key="3">
    <source>
        <dbReference type="ARBA" id="ARBA00015419"/>
    </source>
</evidence>
<evidence type="ECO:0000256" key="1">
    <source>
        <dbReference type="ARBA" id="ARBA00004442"/>
    </source>
</evidence>